<dbReference type="SUPFAM" id="SSF54427">
    <property type="entry name" value="NTF2-like"/>
    <property type="match status" value="1"/>
</dbReference>
<keyword evidence="2" id="KW-1185">Reference proteome</keyword>
<organism evidence="1 2">
    <name type="scientific">Fulvivirga kasyanovii</name>
    <dbReference type="NCBI Taxonomy" id="396812"/>
    <lineage>
        <taxon>Bacteria</taxon>
        <taxon>Pseudomonadati</taxon>
        <taxon>Bacteroidota</taxon>
        <taxon>Cytophagia</taxon>
        <taxon>Cytophagales</taxon>
        <taxon>Fulvivirgaceae</taxon>
        <taxon>Fulvivirga</taxon>
    </lineage>
</organism>
<evidence type="ECO:0000313" key="2">
    <source>
        <dbReference type="Proteomes" id="UP000798808"/>
    </source>
</evidence>
<sequence>MTKITIAPDCGNSPKKAFIHDFNVAFAEGNAAFILDHVDDSIKWCVYGDFEVNGKPAFKKEIDKMLEYPHPKELIIDSIVTHGKEGTANGFMVMEDATYAFCDIYKFRSAGSRILIELKSFVVKV</sequence>
<protein>
    <submittedName>
        <fullName evidence="1">Nuclear transport factor 2 family protein</fullName>
    </submittedName>
</protein>
<dbReference type="InterPro" id="IPR032710">
    <property type="entry name" value="NTF2-like_dom_sf"/>
</dbReference>
<accession>A0ABW9RN12</accession>
<name>A0ABW9RN12_9BACT</name>
<evidence type="ECO:0000313" key="1">
    <source>
        <dbReference type="EMBL" id="MTI25326.1"/>
    </source>
</evidence>
<dbReference type="Proteomes" id="UP000798808">
    <property type="component" value="Unassembled WGS sequence"/>
</dbReference>
<proteinExistence type="predicted"/>
<gene>
    <name evidence="1" type="ORF">E1163_10270</name>
</gene>
<comment type="caution">
    <text evidence="1">The sequence shown here is derived from an EMBL/GenBank/DDBJ whole genome shotgun (WGS) entry which is preliminary data.</text>
</comment>
<dbReference type="EMBL" id="SMLW01000504">
    <property type="protein sequence ID" value="MTI25326.1"/>
    <property type="molecule type" value="Genomic_DNA"/>
</dbReference>
<dbReference type="Gene3D" id="3.10.450.50">
    <property type="match status" value="1"/>
</dbReference>
<reference evidence="1 2" key="1">
    <citation type="submission" date="2019-02" db="EMBL/GenBank/DDBJ databases">
        <authorList>
            <person name="Goldberg S.R."/>
            <person name="Haltli B.A."/>
            <person name="Correa H."/>
            <person name="Russell K.G."/>
        </authorList>
    </citation>
    <scope>NUCLEOTIDE SEQUENCE [LARGE SCALE GENOMIC DNA]</scope>
    <source>
        <strain evidence="1 2">JCM 16186</strain>
    </source>
</reference>
<dbReference type="RefSeq" id="WP_155171359.1">
    <property type="nucleotide sequence ID" value="NZ_BAAAFL010000005.1"/>
</dbReference>